<evidence type="ECO:0000313" key="2">
    <source>
        <dbReference type="EMBL" id="GMT31941.1"/>
    </source>
</evidence>
<feature type="transmembrane region" description="Helical" evidence="1">
    <location>
        <begin position="127"/>
        <end position="148"/>
    </location>
</feature>
<dbReference type="EMBL" id="BTSY01000006">
    <property type="protein sequence ID" value="GMT31941.1"/>
    <property type="molecule type" value="Genomic_DNA"/>
</dbReference>
<keyword evidence="1" id="KW-1133">Transmembrane helix</keyword>
<keyword evidence="1" id="KW-0472">Membrane</keyword>
<feature type="transmembrane region" description="Helical" evidence="1">
    <location>
        <begin position="52"/>
        <end position="76"/>
    </location>
</feature>
<dbReference type="PANTHER" id="PTHR38614">
    <property type="entry name" value="PROTEIN CBG09954"/>
    <property type="match status" value="1"/>
</dbReference>
<proteinExistence type="predicted"/>
<feature type="non-terminal residue" evidence="2">
    <location>
        <position position="1"/>
    </location>
</feature>
<gene>
    <name evidence="2" type="ORF">PFISCL1PPCAC_23238</name>
</gene>
<protein>
    <recommendedName>
        <fullName evidence="4">G protein-coupled receptor</fullName>
    </recommendedName>
</protein>
<reference evidence="2" key="1">
    <citation type="submission" date="2023-10" db="EMBL/GenBank/DDBJ databases">
        <title>Genome assembly of Pristionchus species.</title>
        <authorList>
            <person name="Yoshida K."/>
            <person name="Sommer R.J."/>
        </authorList>
    </citation>
    <scope>NUCLEOTIDE SEQUENCE</scope>
    <source>
        <strain evidence="2">RS5133</strain>
    </source>
</reference>
<keyword evidence="3" id="KW-1185">Reference proteome</keyword>
<evidence type="ECO:0008006" key="4">
    <source>
        <dbReference type="Google" id="ProtNLM"/>
    </source>
</evidence>
<feature type="transmembrane region" description="Helical" evidence="1">
    <location>
        <begin position="168"/>
        <end position="188"/>
    </location>
</feature>
<accession>A0AAV5WLV2</accession>
<feature type="non-terminal residue" evidence="2">
    <location>
        <position position="234"/>
    </location>
</feature>
<evidence type="ECO:0000256" key="1">
    <source>
        <dbReference type="SAM" id="Phobius"/>
    </source>
</evidence>
<dbReference type="AlphaFoldDB" id="A0AAV5WLV2"/>
<dbReference type="PANTHER" id="PTHR38614:SF1">
    <property type="entry name" value="G_PROTEIN_RECEP_F1_2 DOMAIN-CONTAINING PROTEIN"/>
    <property type="match status" value="1"/>
</dbReference>
<feature type="transmembrane region" description="Helical" evidence="1">
    <location>
        <begin position="96"/>
        <end position="115"/>
    </location>
</feature>
<organism evidence="2 3">
    <name type="scientific">Pristionchus fissidentatus</name>
    <dbReference type="NCBI Taxonomy" id="1538716"/>
    <lineage>
        <taxon>Eukaryota</taxon>
        <taxon>Metazoa</taxon>
        <taxon>Ecdysozoa</taxon>
        <taxon>Nematoda</taxon>
        <taxon>Chromadorea</taxon>
        <taxon>Rhabditida</taxon>
        <taxon>Rhabditina</taxon>
        <taxon>Diplogasteromorpha</taxon>
        <taxon>Diplogasteroidea</taxon>
        <taxon>Neodiplogasteridae</taxon>
        <taxon>Pristionchus</taxon>
    </lineage>
</organism>
<sequence>EWWDPTSLLASYQPYAIRNTIVTLIAYIPVLLFFRAVSLFPNAFARYKNSIVFTLQAFLIFCMPQYLFLASIAILVWQDVYIPMGVCSILKNFTVYIAQIAYSAVSVVAFLRYFSIVWQFRFDKIQAYLCTLVLAVPNIALAISNTFYGLPTPNDICKVYTVYHSESAVIMIQCYMGLQRLVAIAFHLRVAFYLRKLAPDMTGSSSTKNKKGRTRTHAVKLNGMVNVEYSEYLL</sequence>
<dbReference type="InterPro" id="IPR010601">
    <property type="entry name" value="DUF1182"/>
</dbReference>
<comment type="caution">
    <text evidence="2">The sequence shown here is derived from an EMBL/GenBank/DDBJ whole genome shotgun (WGS) entry which is preliminary data.</text>
</comment>
<evidence type="ECO:0000313" key="3">
    <source>
        <dbReference type="Proteomes" id="UP001432322"/>
    </source>
</evidence>
<keyword evidence="1" id="KW-0812">Transmembrane</keyword>
<dbReference type="Proteomes" id="UP001432322">
    <property type="component" value="Unassembled WGS sequence"/>
</dbReference>
<name>A0AAV5WLV2_9BILA</name>
<feature type="transmembrane region" description="Helical" evidence="1">
    <location>
        <begin position="20"/>
        <end position="40"/>
    </location>
</feature>